<reference evidence="2" key="1">
    <citation type="submission" date="2014-08" db="EMBL/GenBank/DDBJ databases">
        <authorList>
            <person name="Edwards T."/>
        </authorList>
    </citation>
    <scope>NUCLEOTIDE SEQUENCE [LARGE SCALE GENOMIC DNA]</scope>
</reference>
<evidence type="ECO:0000313" key="1">
    <source>
        <dbReference type="EMBL" id="CDX49845.1"/>
    </source>
</evidence>
<sequence length="35" mass="4120">MGFRWWDNQVSHCYAHARLPVTLPTRNLLLPIPDT</sequence>
<evidence type="ECO:0000313" key="2">
    <source>
        <dbReference type="Proteomes" id="UP000182888"/>
    </source>
</evidence>
<protein>
    <submittedName>
        <fullName evidence="1">Uncharacterized protein</fullName>
    </submittedName>
</protein>
<name>A0A0K2VNQ0_MESPL</name>
<accession>A0A0K2VNQ0</accession>
<proteinExistence type="predicted"/>
<dbReference type="AlphaFoldDB" id="A0A0K2VNQ0"/>
<dbReference type="EMBL" id="CCND01000002">
    <property type="protein sequence ID" value="CDX49845.1"/>
    <property type="molecule type" value="Genomic_DNA"/>
</dbReference>
<organism evidence="1 2">
    <name type="scientific">Mesorhizobium plurifarium</name>
    <dbReference type="NCBI Taxonomy" id="69974"/>
    <lineage>
        <taxon>Bacteria</taxon>
        <taxon>Pseudomonadati</taxon>
        <taxon>Pseudomonadota</taxon>
        <taxon>Alphaproteobacteria</taxon>
        <taxon>Hyphomicrobiales</taxon>
        <taxon>Phyllobacteriaceae</taxon>
        <taxon>Mesorhizobium</taxon>
    </lineage>
</organism>
<gene>
    <name evidence="1" type="ORF">MPL1032_100250</name>
</gene>
<dbReference type="Proteomes" id="UP000182888">
    <property type="component" value="Unassembled WGS sequence"/>
</dbReference>